<organism evidence="4 5">
    <name type="scientific">Nosema granulosis</name>
    <dbReference type="NCBI Taxonomy" id="83296"/>
    <lineage>
        <taxon>Eukaryota</taxon>
        <taxon>Fungi</taxon>
        <taxon>Fungi incertae sedis</taxon>
        <taxon>Microsporidia</taxon>
        <taxon>Nosematidae</taxon>
        <taxon>Nosema</taxon>
    </lineage>
</organism>
<dbReference type="PANTHER" id="PTHR11347">
    <property type="entry name" value="CYCLIC NUCLEOTIDE PHOSPHODIESTERASE"/>
    <property type="match status" value="1"/>
</dbReference>
<proteinExistence type="predicted"/>
<evidence type="ECO:0000256" key="2">
    <source>
        <dbReference type="ARBA" id="ARBA00022801"/>
    </source>
</evidence>
<dbReference type="SUPFAM" id="SSF109604">
    <property type="entry name" value="HD-domain/PDEase-like"/>
    <property type="match status" value="1"/>
</dbReference>
<dbReference type="OrthoDB" id="295473at2759"/>
<evidence type="ECO:0000256" key="1">
    <source>
        <dbReference type="ARBA" id="ARBA00022723"/>
    </source>
</evidence>
<evidence type="ECO:0000259" key="3">
    <source>
        <dbReference type="SMART" id="SM00471"/>
    </source>
</evidence>
<protein>
    <submittedName>
        <fullName evidence="4">High affinity cAMP-specific and IBMX-insensitive 3',5'-cyclic phosphodiesterase 8A</fullName>
    </submittedName>
</protein>
<keyword evidence="5" id="KW-1185">Reference proteome</keyword>
<keyword evidence="1" id="KW-0479">Metal-binding</keyword>
<dbReference type="InterPro" id="IPR003607">
    <property type="entry name" value="HD/PDEase_dom"/>
</dbReference>
<feature type="domain" description="HD/PDEase" evidence="3">
    <location>
        <begin position="61"/>
        <end position="221"/>
    </location>
</feature>
<name>A0A9P6KY98_9MICR</name>
<gene>
    <name evidence="4" type="primary">Pde8a</name>
    <name evidence="4" type="ORF">NGRA_1816</name>
</gene>
<evidence type="ECO:0000313" key="4">
    <source>
        <dbReference type="EMBL" id="KAF9762707.1"/>
    </source>
</evidence>
<keyword evidence="2" id="KW-0378">Hydrolase</keyword>
<dbReference type="InterPro" id="IPR002073">
    <property type="entry name" value="PDEase_catalytic_dom"/>
</dbReference>
<dbReference type="CDD" id="cd00077">
    <property type="entry name" value="HDc"/>
    <property type="match status" value="1"/>
</dbReference>
<dbReference type="Gene3D" id="1.10.1300.10">
    <property type="entry name" value="3'5'-cyclic nucleotide phosphodiesterase, catalytic domain"/>
    <property type="match status" value="1"/>
</dbReference>
<dbReference type="Proteomes" id="UP000740883">
    <property type="component" value="Unassembled WGS sequence"/>
</dbReference>
<dbReference type="AlphaFoldDB" id="A0A9P6KY98"/>
<dbReference type="GO" id="GO:0004114">
    <property type="term" value="F:3',5'-cyclic-nucleotide phosphodiesterase activity"/>
    <property type="evidence" value="ECO:0007669"/>
    <property type="project" value="InterPro"/>
</dbReference>
<dbReference type="GO" id="GO:0007165">
    <property type="term" value="P:signal transduction"/>
    <property type="evidence" value="ECO:0007669"/>
    <property type="project" value="InterPro"/>
</dbReference>
<dbReference type="Pfam" id="PF00233">
    <property type="entry name" value="PDEase_I"/>
    <property type="match status" value="1"/>
</dbReference>
<dbReference type="InterPro" id="IPR036971">
    <property type="entry name" value="PDEase_catalytic_dom_sf"/>
</dbReference>
<evidence type="ECO:0000313" key="5">
    <source>
        <dbReference type="Proteomes" id="UP000740883"/>
    </source>
</evidence>
<comment type="caution">
    <text evidence="4">The sequence shown here is derived from an EMBL/GenBank/DDBJ whole genome shotgun (WGS) entry which is preliminary data.</text>
</comment>
<accession>A0A9P6KY98</accession>
<reference evidence="4 5" key="1">
    <citation type="journal article" date="2020" name="Genome Biol. Evol.">
        <title>Comparative genomics of strictly vertically transmitted, feminizing microsporidia endosymbionts of amphipod crustaceans.</title>
        <authorList>
            <person name="Cormier A."/>
            <person name="Chebbi M.A."/>
            <person name="Giraud I."/>
            <person name="Wattier R."/>
            <person name="Teixeira M."/>
            <person name="Gilbert C."/>
            <person name="Rigaud T."/>
            <person name="Cordaux R."/>
        </authorList>
    </citation>
    <scope>NUCLEOTIDE SEQUENCE [LARGE SCALE GENOMIC DNA]</scope>
    <source>
        <strain evidence="4 5">Ou3-Ou53</strain>
    </source>
</reference>
<dbReference type="GO" id="GO:0046872">
    <property type="term" value="F:metal ion binding"/>
    <property type="evidence" value="ECO:0007669"/>
    <property type="project" value="UniProtKB-KW"/>
</dbReference>
<dbReference type="SMART" id="SM00471">
    <property type="entry name" value="HDc"/>
    <property type="match status" value="1"/>
</dbReference>
<sequence>MVNIPEHEQPFYVFYYNLEKKENLEIAMNLFETSLDLKSLNINKDRFKNFLKDAIDLYKPVSYHNSDHALNTLNTGAYFLRQLKMYTIKQGEKMIFLLACYLHDIGHPGSKDFKNNSVELEKHHVRLIQQQMTKYKDVFMYNGNNIMKYMDLFTELIYSTNLLYHEDVLRKFTRKYFTEVDRTLIPKEGVGPEIKEIELKTLIKIADISATYKSYKTFRKSSLFLNQEVQGKAFKVCTESHQEDKDFLNMYSLPLIERFSAIFKNFKFLHENCKLNLELLEQE</sequence>
<dbReference type="EMBL" id="SBJO01000141">
    <property type="protein sequence ID" value="KAF9762707.1"/>
    <property type="molecule type" value="Genomic_DNA"/>
</dbReference>